<gene>
    <name evidence="2" type="ORF">RFI_10195</name>
</gene>
<protein>
    <submittedName>
        <fullName evidence="2">Uncharacterized protein</fullName>
    </submittedName>
</protein>
<evidence type="ECO:0000313" key="2">
    <source>
        <dbReference type="EMBL" id="ETO26939.1"/>
    </source>
</evidence>
<dbReference type="EMBL" id="ASPP01007563">
    <property type="protein sequence ID" value="ETO26939.1"/>
    <property type="molecule type" value="Genomic_DNA"/>
</dbReference>
<feature type="transmembrane region" description="Helical" evidence="1">
    <location>
        <begin position="249"/>
        <end position="269"/>
    </location>
</feature>
<name>X6NMN4_RETFI</name>
<evidence type="ECO:0000313" key="3">
    <source>
        <dbReference type="Proteomes" id="UP000023152"/>
    </source>
</evidence>
<dbReference type="AlphaFoldDB" id="X6NMN4"/>
<keyword evidence="1" id="KW-1133">Transmembrane helix</keyword>
<proteinExistence type="predicted"/>
<feature type="transmembrane region" description="Helical" evidence="1">
    <location>
        <begin position="211"/>
        <end position="228"/>
    </location>
</feature>
<reference evidence="2 3" key="1">
    <citation type="journal article" date="2013" name="Curr. Biol.">
        <title>The Genome of the Foraminiferan Reticulomyxa filosa.</title>
        <authorList>
            <person name="Glockner G."/>
            <person name="Hulsmann N."/>
            <person name="Schleicher M."/>
            <person name="Noegel A.A."/>
            <person name="Eichinger L."/>
            <person name="Gallinger C."/>
            <person name="Pawlowski J."/>
            <person name="Sierra R."/>
            <person name="Euteneuer U."/>
            <person name="Pillet L."/>
            <person name="Moustafa A."/>
            <person name="Platzer M."/>
            <person name="Groth M."/>
            <person name="Szafranski K."/>
            <person name="Schliwa M."/>
        </authorList>
    </citation>
    <scope>NUCLEOTIDE SEQUENCE [LARGE SCALE GENOMIC DNA]</scope>
</reference>
<dbReference type="Proteomes" id="UP000023152">
    <property type="component" value="Unassembled WGS sequence"/>
</dbReference>
<feature type="transmembrane region" description="Helical" evidence="1">
    <location>
        <begin position="289"/>
        <end position="313"/>
    </location>
</feature>
<keyword evidence="3" id="KW-1185">Reference proteome</keyword>
<organism evidence="2 3">
    <name type="scientific">Reticulomyxa filosa</name>
    <dbReference type="NCBI Taxonomy" id="46433"/>
    <lineage>
        <taxon>Eukaryota</taxon>
        <taxon>Sar</taxon>
        <taxon>Rhizaria</taxon>
        <taxon>Retaria</taxon>
        <taxon>Foraminifera</taxon>
        <taxon>Monothalamids</taxon>
        <taxon>Reticulomyxidae</taxon>
        <taxon>Reticulomyxa</taxon>
    </lineage>
</organism>
<keyword evidence="1" id="KW-0472">Membrane</keyword>
<keyword evidence="1" id="KW-0812">Transmembrane</keyword>
<evidence type="ECO:0000256" key="1">
    <source>
        <dbReference type="SAM" id="Phobius"/>
    </source>
</evidence>
<sequence>MLESQLKHTDVRSCSFRLDELMDSQAIMSQSKHKAFFSVFVQLFCQTFVDVDLYSSHVHDLKEPTAINVLTAFDGIADVLNEIDIPSSLSSSYPLHDKVQKVLLFMNTLQSAITVQQNAFAARKLQNDANATVTVNTNADVHNQVDIECLIFVVSFVGRKLTCHPLIRQQIHQAQSSQVSQLALARCRDVFKTVITRPSIFPTPPRSITEVILQTFFFFFFFFAFKLSTCMNSLEQNPIVNTQDQIPNFCLILFALFLPASIIPFANPLPLPSHCVDSSPHLCVPTNLFYFLFFFLVLSLNHVSFFVSSFLYVDSCTQFFWKIV</sequence>
<comment type="caution">
    <text evidence="2">The sequence shown here is derived from an EMBL/GenBank/DDBJ whole genome shotgun (WGS) entry which is preliminary data.</text>
</comment>
<accession>X6NMN4</accession>